<organism evidence="4 5">
    <name type="scientific">Aldrovandia affinis</name>
    <dbReference type="NCBI Taxonomy" id="143900"/>
    <lineage>
        <taxon>Eukaryota</taxon>
        <taxon>Metazoa</taxon>
        <taxon>Chordata</taxon>
        <taxon>Craniata</taxon>
        <taxon>Vertebrata</taxon>
        <taxon>Euteleostomi</taxon>
        <taxon>Actinopterygii</taxon>
        <taxon>Neopterygii</taxon>
        <taxon>Teleostei</taxon>
        <taxon>Notacanthiformes</taxon>
        <taxon>Halosauridae</taxon>
        <taxon>Aldrovandia</taxon>
    </lineage>
</organism>
<feature type="compositionally biased region" description="Acidic residues" evidence="2">
    <location>
        <begin position="360"/>
        <end position="370"/>
    </location>
</feature>
<evidence type="ECO:0000256" key="2">
    <source>
        <dbReference type="SAM" id="MobiDB-lite"/>
    </source>
</evidence>
<feature type="region of interest" description="Disordered" evidence="2">
    <location>
        <begin position="347"/>
        <end position="375"/>
    </location>
</feature>
<dbReference type="InterPro" id="IPR016186">
    <property type="entry name" value="C-type_lectin-like/link_sf"/>
</dbReference>
<dbReference type="InterPro" id="IPR011032">
    <property type="entry name" value="GroES-like_sf"/>
</dbReference>
<dbReference type="GO" id="GO:0016491">
    <property type="term" value="F:oxidoreductase activity"/>
    <property type="evidence" value="ECO:0007669"/>
    <property type="project" value="UniProtKB-KW"/>
</dbReference>
<keyword evidence="5" id="KW-1185">Reference proteome</keyword>
<comment type="caution">
    <text evidence="4">The sequence shown here is derived from an EMBL/GenBank/DDBJ whole genome shotgun (WGS) entry which is preliminary data.</text>
</comment>
<evidence type="ECO:0000259" key="3">
    <source>
        <dbReference type="PROSITE" id="PS50041"/>
    </source>
</evidence>
<evidence type="ECO:0000313" key="4">
    <source>
        <dbReference type="EMBL" id="KAJ8400520.1"/>
    </source>
</evidence>
<evidence type="ECO:0000313" key="5">
    <source>
        <dbReference type="Proteomes" id="UP001221898"/>
    </source>
</evidence>
<keyword evidence="1" id="KW-0560">Oxidoreductase</keyword>
<dbReference type="Gene3D" id="3.90.180.10">
    <property type="entry name" value="Medium-chain alcohol dehydrogenases, catalytic domain"/>
    <property type="match status" value="1"/>
</dbReference>
<dbReference type="SUPFAM" id="SSF56436">
    <property type="entry name" value="C-type lectin-like"/>
    <property type="match status" value="1"/>
</dbReference>
<feature type="region of interest" description="Disordered" evidence="2">
    <location>
        <begin position="591"/>
        <end position="652"/>
    </location>
</feature>
<dbReference type="PANTHER" id="PTHR44054">
    <property type="entry name" value="SYNAPTIC VESICLE MEMBRANE PROTEIN VAT-1 HOMOLOG-LIKE"/>
    <property type="match status" value="1"/>
</dbReference>
<dbReference type="InterPro" id="IPR001304">
    <property type="entry name" value="C-type_lectin-like"/>
</dbReference>
<dbReference type="InterPro" id="IPR036291">
    <property type="entry name" value="NAD(P)-bd_dom_sf"/>
</dbReference>
<dbReference type="CDD" id="cd08275">
    <property type="entry name" value="MDR3"/>
    <property type="match status" value="1"/>
</dbReference>
<accession>A0AAD7SDE3</accession>
<reference evidence="4" key="1">
    <citation type="journal article" date="2023" name="Science">
        <title>Genome structures resolve the early diversification of teleost fishes.</title>
        <authorList>
            <person name="Parey E."/>
            <person name="Louis A."/>
            <person name="Montfort J."/>
            <person name="Bouchez O."/>
            <person name="Roques C."/>
            <person name="Iampietro C."/>
            <person name="Lluch J."/>
            <person name="Castinel A."/>
            <person name="Donnadieu C."/>
            <person name="Desvignes T."/>
            <person name="Floi Bucao C."/>
            <person name="Jouanno E."/>
            <person name="Wen M."/>
            <person name="Mejri S."/>
            <person name="Dirks R."/>
            <person name="Jansen H."/>
            <person name="Henkel C."/>
            <person name="Chen W.J."/>
            <person name="Zahm M."/>
            <person name="Cabau C."/>
            <person name="Klopp C."/>
            <person name="Thompson A.W."/>
            <person name="Robinson-Rechavi M."/>
            <person name="Braasch I."/>
            <person name="Lecointre G."/>
            <person name="Bobe J."/>
            <person name="Postlethwait J.H."/>
            <person name="Berthelot C."/>
            <person name="Roest Crollius H."/>
            <person name="Guiguen Y."/>
        </authorList>
    </citation>
    <scope>NUCLEOTIDE SEQUENCE</scope>
    <source>
        <strain evidence="4">NC1722</strain>
    </source>
</reference>
<gene>
    <name evidence="4" type="ORF">AAFF_G00396440</name>
</gene>
<dbReference type="InterPro" id="IPR020843">
    <property type="entry name" value="ER"/>
</dbReference>
<dbReference type="SUPFAM" id="SSF50129">
    <property type="entry name" value="GroES-like"/>
    <property type="match status" value="1"/>
</dbReference>
<protein>
    <recommendedName>
        <fullName evidence="3">C-type lectin domain-containing protein</fullName>
    </recommendedName>
</protein>
<dbReference type="Pfam" id="PF13602">
    <property type="entry name" value="ADH_zinc_N_2"/>
    <property type="match status" value="1"/>
</dbReference>
<dbReference type="Pfam" id="PF00059">
    <property type="entry name" value="Lectin_C"/>
    <property type="match status" value="1"/>
</dbReference>
<dbReference type="Gene3D" id="3.40.50.720">
    <property type="entry name" value="NAD(P)-binding Rossmann-like Domain"/>
    <property type="match status" value="1"/>
</dbReference>
<dbReference type="SUPFAM" id="SSF51735">
    <property type="entry name" value="NAD(P)-binding Rossmann-fold domains"/>
    <property type="match status" value="1"/>
</dbReference>
<dbReference type="AlphaFoldDB" id="A0AAD7SDE3"/>
<feature type="compositionally biased region" description="Basic and acidic residues" evidence="2">
    <location>
        <begin position="1"/>
        <end position="25"/>
    </location>
</feature>
<dbReference type="Pfam" id="PF08240">
    <property type="entry name" value="ADH_N"/>
    <property type="match status" value="1"/>
</dbReference>
<feature type="region of interest" description="Disordered" evidence="2">
    <location>
        <begin position="1"/>
        <end position="26"/>
    </location>
</feature>
<dbReference type="InterPro" id="IPR016187">
    <property type="entry name" value="CTDL_fold"/>
</dbReference>
<dbReference type="InterPro" id="IPR013154">
    <property type="entry name" value="ADH-like_N"/>
</dbReference>
<dbReference type="Proteomes" id="UP001221898">
    <property type="component" value="Unassembled WGS sequence"/>
</dbReference>
<dbReference type="InterPro" id="IPR052100">
    <property type="entry name" value="SV-ATPase_mito-regulator"/>
</dbReference>
<dbReference type="Gene3D" id="3.10.100.10">
    <property type="entry name" value="Mannose-Binding Protein A, subunit A"/>
    <property type="match status" value="1"/>
</dbReference>
<proteinExistence type="predicted"/>
<dbReference type="EMBL" id="JAINUG010000076">
    <property type="protein sequence ID" value="KAJ8400520.1"/>
    <property type="molecule type" value="Genomic_DNA"/>
</dbReference>
<dbReference type="SMART" id="SM00829">
    <property type="entry name" value="PKS_ER"/>
    <property type="match status" value="1"/>
</dbReference>
<feature type="region of interest" description="Disordered" evidence="2">
    <location>
        <begin position="412"/>
        <end position="434"/>
    </location>
</feature>
<dbReference type="PANTHER" id="PTHR44054:SF2">
    <property type="entry name" value="SYNAPTIC VESICLE MEMBRANE PROTEIN VAT-1 HOMOLOG-LIKE"/>
    <property type="match status" value="1"/>
</dbReference>
<sequence>MAKEGVEITEETEHMIEKNGGKEQETPLSVAADTKEMRAVVLTGFGGLNKLRVTKRAMPEPQEGEVKIRVKACGLNFLDLMVRQGNIDNPPKTPLVPGFECSGIVEAMGENTKGFEIGDRVMAFVNYNAWAEVVCTPLEFVYNIPDDMTFPEAAAFSLNFVAAYMMLFEIANLREGMSVLVHSVGGAVGQAVIQLCSTVPNVTVFGTASPSKHEAIKDSVTHLFDRSADYVQEVKKISPEGVDVVLDCLCGENTGKGLGLLKPLGTYILYGSSNMVTGETKSFFSFAKSWWQVEKTVVQKLISLYNQKKIKPQVDSLWALEEVKEAMQRIHDRGNVGKLILDVEKSPTPLMANDSTETSEAGEEEEEHEDNSDNKERMPFIQYVPVFTAAADMGRPGLVFLLVLTSTLLHHGSSRPSRARKAVPSRQTDAAADEDDVKSQINKLWLEVNSLKEMQALQTVCLRGIKAHRKCYLAIEEPKHYHEANEECIAQGGTLAIPRDHNENNELRDYARRTAPGSKDFWIGVTDIVKEGQYMDVNSMPEYEVAPRTHLQRKAIAQVFPEGQLWWMSSADGYTIGSDSAVLTDCGRSFHQRGTRTEKKRDREEWLPGAQRDGASLPEEAERRSLGGVPEGEERSDPPDVVEGETAGPSDRCNMAREAQLVVQGHSKAPGRLRWRHYGVFHGYRNRERYMDLEVGSNLVNSQFQSLGAVELNPHVPIMLSRVGGMERRPAENECRVRFGVYSCRRSERLERLKEVVIGQVELELGCYHTFKDFGEEWKQRANETSHMLLFDPKVVQTQWSIQSEYF</sequence>
<feature type="domain" description="C-type lectin" evidence="3">
    <location>
        <begin position="467"/>
        <end position="566"/>
    </location>
</feature>
<dbReference type="PROSITE" id="PS50041">
    <property type="entry name" value="C_TYPE_LECTIN_2"/>
    <property type="match status" value="1"/>
</dbReference>
<evidence type="ECO:0000256" key="1">
    <source>
        <dbReference type="ARBA" id="ARBA00023002"/>
    </source>
</evidence>
<name>A0AAD7SDE3_9TELE</name>
<dbReference type="SUPFAM" id="SSF57944">
    <property type="entry name" value="Triple coiled coil domain of C-type lectins"/>
    <property type="match status" value="1"/>
</dbReference>
<feature type="compositionally biased region" description="Basic and acidic residues" evidence="2">
    <location>
        <begin position="595"/>
        <end position="606"/>
    </location>
</feature>